<dbReference type="SUPFAM" id="SSF48371">
    <property type="entry name" value="ARM repeat"/>
    <property type="match status" value="1"/>
</dbReference>
<feature type="compositionally biased region" description="Basic and acidic residues" evidence="2">
    <location>
        <begin position="745"/>
        <end position="759"/>
    </location>
</feature>
<organism evidence="3 4">
    <name type="scientific">Ditylenchus destructor</name>
    <dbReference type="NCBI Taxonomy" id="166010"/>
    <lineage>
        <taxon>Eukaryota</taxon>
        <taxon>Metazoa</taxon>
        <taxon>Ecdysozoa</taxon>
        <taxon>Nematoda</taxon>
        <taxon>Chromadorea</taxon>
        <taxon>Rhabditida</taxon>
        <taxon>Tylenchina</taxon>
        <taxon>Tylenchomorpha</taxon>
        <taxon>Sphaerularioidea</taxon>
        <taxon>Anguinidae</taxon>
        <taxon>Anguininae</taxon>
        <taxon>Ditylenchus</taxon>
    </lineage>
</organism>
<dbReference type="InterPro" id="IPR021133">
    <property type="entry name" value="HEAT_type_2"/>
</dbReference>
<dbReference type="GO" id="GO:0019888">
    <property type="term" value="F:protein phosphatase regulator activity"/>
    <property type="evidence" value="ECO:0007669"/>
    <property type="project" value="TreeGrafter"/>
</dbReference>
<feature type="compositionally biased region" description="Low complexity" evidence="2">
    <location>
        <begin position="908"/>
        <end position="952"/>
    </location>
</feature>
<dbReference type="AlphaFoldDB" id="A0AAD4N059"/>
<proteinExistence type="predicted"/>
<evidence type="ECO:0000313" key="3">
    <source>
        <dbReference type="EMBL" id="KAI1713173.1"/>
    </source>
</evidence>
<protein>
    <submittedName>
        <fullName evidence="3">Serine/threonine-protein phosphatase 4 regulatory subunit 4</fullName>
    </submittedName>
</protein>
<feature type="region of interest" description="Disordered" evidence="2">
    <location>
        <begin position="736"/>
        <end position="985"/>
    </location>
</feature>
<name>A0AAD4N059_9BILA</name>
<feature type="repeat" description="HEAT" evidence="1">
    <location>
        <begin position="403"/>
        <end position="441"/>
    </location>
</feature>
<feature type="compositionally biased region" description="Low complexity" evidence="2">
    <location>
        <begin position="860"/>
        <end position="882"/>
    </location>
</feature>
<feature type="repeat" description="HEAT" evidence="1">
    <location>
        <begin position="261"/>
        <end position="298"/>
    </location>
</feature>
<dbReference type="GO" id="GO:0005829">
    <property type="term" value="C:cytosol"/>
    <property type="evidence" value="ECO:0007669"/>
    <property type="project" value="TreeGrafter"/>
</dbReference>
<gene>
    <name evidence="3" type="ORF">DdX_09245</name>
</gene>
<dbReference type="InterPro" id="IPR039918">
    <property type="entry name" value="PPP4R4"/>
</dbReference>
<dbReference type="Proteomes" id="UP001201812">
    <property type="component" value="Unassembled WGS sequence"/>
</dbReference>
<keyword evidence="4" id="KW-1185">Reference proteome</keyword>
<accession>A0AAD4N059</accession>
<sequence length="985" mass="109946">MNTLDQSYSILPFHHQTGDNIFEKRLDAKEKASANRRSLEALFAAVEEEFDLRDSAVDTAIKTLRTGREIQKLATIRNFGELLELQKSRQEAIDRVLPVIQESLALEPSNLDIHCEAAVVFKNLIKDKKYSQLCSGLSENLLGYILQNIDTQKENVTAAAWLESLVEIADSVPVSAVTDLIVPLAVSQGEPTRRVQRRVISARLIEKLCAIIPPEFVRKDLVPCAQMLCQDPSAAVRTTIAQRLHTIAQCLNNSSECVSLILPCMIELCKDEDPGVREAILNTVAVCLPYFTKESKKSVVVPLLRKCAEQALILRDVSLTVVARQLGPWLESLKDVLSNAELKWFLETYCRIVEFSSMSTANLGAARTGTLSTALNTSCRRMCAYNFPCFAMVYGKDHFNDRLLPILERFCKDNDDEVRSTIASGFHEIVQLRSETEQQALLGPFVELMCSGTAEVVQHLTGNLHKTLSALYKGVKSNGNNSKDSNGNQSLNCDQKYSSLFQSISSARMGPVTRVQLDRILIGCNRLIRGTGSWRSHEAYLLNLAVVRHLVPVKDLELSFVPMLQQEVLIARALPCRVAAAQSLLLIMRQLPMKKNRDAIIKFFTETIGKHESCHRRRLLLDIVPIILEHFSREFFLQNFLTAVLRLSEDRVSNIRLQLCRTLSKIKAYLVYPNDDEELSSLEKVVRELLTSEQNDNMRQLIQQFACELSRAETDPKLNRANRTKLIEEKKLWTEVEPEAEPDEENKKEEKEELREIAPRRNSLRRSATGANLVDKPPMSPQGASLAAAITAAHSPPSAWRTSRPDRPKVAIVRPQPQVTVTQRSPSPMPFAMSSNKLPSIPNASDERKSKLPLSTARYRSNSIQPTSSSSSASTTNSPRTSIAESSLKKYRTKSSAPLPSIRTARNASSDMSTSMPSSSSLRRSATCMDTFSDSMTRSTSSGLSSNYSSTSKGIRRPYGLMKVQSTSAVERKPSHMSIRVTSMS</sequence>
<dbReference type="InterPro" id="IPR016024">
    <property type="entry name" value="ARM-type_fold"/>
</dbReference>
<feature type="repeat" description="HEAT" evidence="1">
    <location>
        <begin position="221"/>
        <end position="255"/>
    </location>
</feature>
<feature type="compositionally biased region" description="Polar residues" evidence="2">
    <location>
        <begin position="817"/>
        <end position="826"/>
    </location>
</feature>
<evidence type="ECO:0000256" key="2">
    <source>
        <dbReference type="SAM" id="MobiDB-lite"/>
    </source>
</evidence>
<dbReference type="PROSITE" id="PS50077">
    <property type="entry name" value="HEAT_REPEAT"/>
    <property type="match status" value="3"/>
</dbReference>
<dbReference type="GO" id="GO:0008287">
    <property type="term" value="C:protein serine/threonine phosphatase complex"/>
    <property type="evidence" value="ECO:0007669"/>
    <property type="project" value="TreeGrafter"/>
</dbReference>
<comment type="caution">
    <text evidence="3">The sequence shown here is derived from an EMBL/GenBank/DDBJ whole genome shotgun (WGS) entry which is preliminary data.</text>
</comment>
<evidence type="ECO:0000313" key="4">
    <source>
        <dbReference type="Proteomes" id="UP001201812"/>
    </source>
</evidence>
<dbReference type="PANTHER" id="PTHR21467:SF0">
    <property type="entry name" value="SERINE_THREONINE-PROTEIN PHOSPHATASE 4 REGULATORY SUBUNIT 4"/>
    <property type="match status" value="1"/>
</dbReference>
<dbReference type="InterPro" id="IPR011989">
    <property type="entry name" value="ARM-like"/>
</dbReference>
<dbReference type="EMBL" id="JAKKPZ010000016">
    <property type="protein sequence ID" value="KAI1713173.1"/>
    <property type="molecule type" value="Genomic_DNA"/>
</dbReference>
<evidence type="ECO:0000256" key="1">
    <source>
        <dbReference type="PROSITE-ProRule" id="PRU00103"/>
    </source>
</evidence>
<dbReference type="PANTHER" id="PTHR21467">
    <property type="entry name" value="PROTEIN PHOSPHATASE 4 REGULATORY SUBUNIT 4 PPP4R4"/>
    <property type="match status" value="1"/>
</dbReference>
<reference evidence="3" key="1">
    <citation type="submission" date="2022-01" db="EMBL/GenBank/DDBJ databases">
        <title>Genome Sequence Resource for Two Populations of Ditylenchus destructor, the Migratory Endoparasitic Phytonematode.</title>
        <authorList>
            <person name="Zhang H."/>
            <person name="Lin R."/>
            <person name="Xie B."/>
        </authorList>
    </citation>
    <scope>NUCLEOTIDE SEQUENCE</scope>
    <source>
        <strain evidence="3">BazhouSP</strain>
    </source>
</reference>
<dbReference type="Gene3D" id="1.25.10.10">
    <property type="entry name" value="Leucine-rich Repeat Variant"/>
    <property type="match status" value="1"/>
</dbReference>
<feature type="compositionally biased region" description="Low complexity" evidence="2">
    <location>
        <begin position="784"/>
        <end position="799"/>
    </location>
</feature>